<keyword evidence="2" id="KW-0255">Endonuclease</keyword>
<dbReference type="EMBL" id="JARQAG010000006">
    <property type="protein sequence ID" value="MDT2731745.1"/>
    <property type="molecule type" value="Genomic_DNA"/>
</dbReference>
<evidence type="ECO:0000313" key="4">
    <source>
        <dbReference type="Proteomes" id="UP001180515"/>
    </source>
</evidence>
<proteinExistence type="inferred from homology"/>
<dbReference type="InterPro" id="IPR013422">
    <property type="entry name" value="CRISPR-assoc_prot_Cas5_N"/>
</dbReference>
<evidence type="ECO:0000256" key="2">
    <source>
        <dbReference type="PIRNR" id="PIRNR029950"/>
    </source>
</evidence>
<reference evidence="3" key="1">
    <citation type="submission" date="2023-03" db="EMBL/GenBank/DDBJ databases">
        <authorList>
            <person name="Shen W."/>
            <person name="Cai J."/>
        </authorList>
    </citation>
    <scope>NUCLEOTIDE SEQUENCE</scope>
    <source>
        <strain evidence="3">P82-2</strain>
    </source>
</reference>
<keyword evidence="2" id="KW-0694">RNA-binding</keyword>
<comment type="function">
    <text evidence="2">CRISPR (clustered regularly interspaced short palindromic repeat) is an adaptive immune system that provides protection against mobile genetic elements (viruses, transposable elements and conjugative plasmids). CRISPR clusters contain spacers, sequences complementary to antecedent mobile elements, and target invading nucleic acids. CRISPR clusters are transcribed and processed into CRISPR RNA (crRNA).</text>
</comment>
<dbReference type="GO" id="GO:0003723">
    <property type="term" value="F:RNA binding"/>
    <property type="evidence" value="ECO:0007669"/>
    <property type="project" value="UniProtKB-UniRule"/>
</dbReference>
<dbReference type="PIRSF" id="PIRSF029950">
    <property type="entry name" value="Cas_CT1134"/>
    <property type="match status" value="1"/>
</dbReference>
<dbReference type="NCBIfam" id="TIGR02593">
    <property type="entry name" value="CRISPR_cas5"/>
    <property type="match status" value="1"/>
</dbReference>
<comment type="similarity">
    <text evidence="2">Belongs to the CRISPR-associated protein Cas5 family. Subtype I-C/Dvulg subfamily.</text>
</comment>
<dbReference type="RefSeq" id="WP_311982094.1">
    <property type="nucleotide sequence ID" value="NZ_JARQAG010000006.1"/>
</dbReference>
<gene>
    <name evidence="3" type="primary">cas5c</name>
    <name evidence="3" type="ORF">P7G31_05740</name>
</gene>
<dbReference type="GO" id="GO:0043571">
    <property type="term" value="P:maintenance of CRISPR repeat elements"/>
    <property type="evidence" value="ECO:0007669"/>
    <property type="project" value="UniProtKB-UniRule"/>
</dbReference>
<dbReference type="NCBIfam" id="TIGR01876">
    <property type="entry name" value="cas_Cas5d"/>
    <property type="match status" value="1"/>
</dbReference>
<dbReference type="GO" id="GO:0016787">
    <property type="term" value="F:hydrolase activity"/>
    <property type="evidence" value="ECO:0007669"/>
    <property type="project" value="UniProtKB-KW"/>
</dbReference>
<dbReference type="GO" id="GO:0051607">
    <property type="term" value="P:defense response to virus"/>
    <property type="evidence" value="ECO:0007669"/>
    <property type="project" value="UniProtKB-UniRule"/>
</dbReference>
<name>A0AAE4L141_9STRE</name>
<dbReference type="GO" id="GO:0004519">
    <property type="term" value="F:endonuclease activity"/>
    <property type="evidence" value="ECO:0007669"/>
    <property type="project" value="UniProtKB-UniRule"/>
</dbReference>
<evidence type="ECO:0000313" key="3">
    <source>
        <dbReference type="EMBL" id="MDT2731745.1"/>
    </source>
</evidence>
<accession>A0AAE4L141</accession>
<dbReference type="EC" id="3.1.-.-" evidence="2"/>
<evidence type="ECO:0000256" key="1">
    <source>
        <dbReference type="ARBA" id="ARBA00023118"/>
    </source>
</evidence>
<keyword evidence="2" id="KW-0540">Nuclease</keyword>
<dbReference type="Proteomes" id="UP001180515">
    <property type="component" value="Unassembled WGS sequence"/>
</dbReference>
<keyword evidence="1 2" id="KW-0051">Antiviral defense</keyword>
<dbReference type="InterPro" id="IPR021124">
    <property type="entry name" value="CRISPR-assoc_prot_Cas5"/>
</dbReference>
<protein>
    <recommendedName>
        <fullName evidence="2">pre-crRNA processing endonuclease</fullName>
        <ecNumber evidence="2">3.1.-.-</ecNumber>
    </recommendedName>
</protein>
<dbReference type="AlphaFoldDB" id="A0AAE4L141"/>
<comment type="caution">
    <text evidence="3">The sequence shown here is derived from an EMBL/GenBank/DDBJ whole genome shotgun (WGS) entry which is preliminary data.</text>
</comment>
<keyword evidence="2" id="KW-0378">Hydrolase</keyword>
<organism evidence="3 4">
    <name type="scientific">Streptococcus parauberis</name>
    <dbReference type="NCBI Taxonomy" id="1348"/>
    <lineage>
        <taxon>Bacteria</taxon>
        <taxon>Bacillati</taxon>
        <taxon>Bacillota</taxon>
        <taxon>Bacilli</taxon>
        <taxon>Lactobacillales</taxon>
        <taxon>Streptococcaceae</taxon>
        <taxon>Streptococcus</taxon>
    </lineage>
</organism>
<dbReference type="Pfam" id="PF09704">
    <property type="entry name" value="Cas_Cas5d"/>
    <property type="match status" value="1"/>
</dbReference>
<dbReference type="InterPro" id="IPR010155">
    <property type="entry name" value="CRISPR-assoc_prot_Cas5d"/>
</dbReference>
<dbReference type="Gene3D" id="3.30.70.2660">
    <property type="match status" value="1"/>
</dbReference>
<sequence length="245" mass="28012">MFRSRNFYFRVRGELALFTNPATKGGGERSSYSVPTRQALQGIVDAIYFKPTITNIVTEVKICHQIQTELHGVRALLANYGADLSYVSYLSDVEYLVKCHFIWNEDRPDLMHDRLPNKHEAIMARSIRKGGRRDVFLGTRECLGLVDAISQEEYEQAEVAYADQTIDFGIMFHSFNYPKDKSESLKSYFTHTVMENGCIRFKEQKDCEIMNTLSSYAFKTTGQVKSVEEEFAIYQADEEGEKGGS</sequence>